<feature type="transmembrane region" description="Helical" evidence="8">
    <location>
        <begin position="29"/>
        <end position="49"/>
    </location>
</feature>
<feature type="domain" description="Heme-copper oxidase subunit III family profile" evidence="9">
    <location>
        <begin position="1"/>
        <end position="208"/>
    </location>
</feature>
<comment type="similarity">
    <text evidence="2 7">Belongs to the cytochrome c oxidase subunit 3 family.</text>
</comment>
<evidence type="ECO:0000256" key="8">
    <source>
        <dbReference type="SAM" id="Phobius"/>
    </source>
</evidence>
<evidence type="ECO:0000313" key="10">
    <source>
        <dbReference type="EMBL" id="MFD2515490.1"/>
    </source>
</evidence>
<proteinExistence type="inferred from homology"/>
<evidence type="ECO:0000256" key="5">
    <source>
        <dbReference type="ARBA" id="ARBA00022989"/>
    </source>
</evidence>
<dbReference type="InterPro" id="IPR013833">
    <property type="entry name" value="Cyt_c_oxidase_su3_a-hlx"/>
</dbReference>
<evidence type="ECO:0000313" key="11">
    <source>
        <dbReference type="Proteomes" id="UP001597544"/>
    </source>
</evidence>
<dbReference type="InterPro" id="IPR024791">
    <property type="entry name" value="Cyt_c/ubiquinol_Oxase_su3"/>
</dbReference>
<feature type="transmembrane region" description="Helical" evidence="8">
    <location>
        <begin position="61"/>
        <end position="82"/>
    </location>
</feature>
<keyword evidence="11" id="KW-1185">Reference proteome</keyword>
<protein>
    <submittedName>
        <fullName evidence="10">Heme-copper oxidase subunit III</fullName>
    </submittedName>
</protein>
<keyword evidence="3" id="KW-1003">Cell membrane</keyword>
<evidence type="ECO:0000256" key="7">
    <source>
        <dbReference type="RuleBase" id="RU003376"/>
    </source>
</evidence>
<dbReference type="InterPro" id="IPR000298">
    <property type="entry name" value="Cyt_c_oxidase-like_su3"/>
</dbReference>
<evidence type="ECO:0000259" key="9">
    <source>
        <dbReference type="PROSITE" id="PS50253"/>
    </source>
</evidence>
<evidence type="ECO:0000256" key="3">
    <source>
        <dbReference type="ARBA" id="ARBA00022475"/>
    </source>
</evidence>
<dbReference type="Proteomes" id="UP001597544">
    <property type="component" value="Unassembled WGS sequence"/>
</dbReference>
<organism evidence="10 11">
    <name type="scientific">Pontibacter locisalis</name>
    <dbReference type="NCBI Taxonomy" id="1719035"/>
    <lineage>
        <taxon>Bacteria</taxon>
        <taxon>Pseudomonadati</taxon>
        <taxon>Bacteroidota</taxon>
        <taxon>Cytophagia</taxon>
        <taxon>Cytophagales</taxon>
        <taxon>Hymenobacteraceae</taxon>
        <taxon>Pontibacter</taxon>
    </lineage>
</organism>
<feature type="transmembrane region" description="Helical" evidence="8">
    <location>
        <begin position="94"/>
        <end position="114"/>
    </location>
</feature>
<sequence>MDSDKKNKIDSKQLSAFGKIERMHPIRMLLYLSMIGIGVLFFILVIAFARTGGFQNESFELPKFFSVSTLLLLFSSYTISKVPGIYKKDKLKKMTRFLGFTLGFGVLFVGAQLIGWNEMTKEGVYFTGKASGTYLYLISALHILHLLGGLIFLSFLFFKTAHVAADGVRSLVFIRDPFRYLQLTMLRSYWNFMDFLWLGLYLVFLFMA</sequence>
<keyword evidence="5 8" id="KW-1133">Transmembrane helix</keyword>
<dbReference type="RefSeq" id="WP_377510322.1">
    <property type="nucleotide sequence ID" value="NZ_JBHULU010000021.1"/>
</dbReference>
<accession>A0ABW5IQ27</accession>
<keyword evidence="4 7" id="KW-0812">Transmembrane</keyword>
<evidence type="ECO:0000256" key="2">
    <source>
        <dbReference type="ARBA" id="ARBA00010581"/>
    </source>
</evidence>
<dbReference type="Gene3D" id="1.20.120.80">
    <property type="entry name" value="Cytochrome c oxidase, subunit III, four-helix bundle"/>
    <property type="match status" value="1"/>
</dbReference>
<dbReference type="InterPro" id="IPR035973">
    <property type="entry name" value="Cyt_c_oxidase_su3-like_sf"/>
</dbReference>
<keyword evidence="6 8" id="KW-0472">Membrane</keyword>
<evidence type="ECO:0000256" key="6">
    <source>
        <dbReference type="ARBA" id="ARBA00023136"/>
    </source>
</evidence>
<comment type="caution">
    <text evidence="10">The sequence shown here is derived from an EMBL/GenBank/DDBJ whole genome shotgun (WGS) entry which is preliminary data.</text>
</comment>
<dbReference type="SUPFAM" id="SSF81452">
    <property type="entry name" value="Cytochrome c oxidase subunit III-like"/>
    <property type="match status" value="1"/>
</dbReference>
<dbReference type="PANTHER" id="PTHR11403:SF2">
    <property type="entry name" value="CYTOCHROME BO(3) UBIQUINOL OXIDASE SUBUNIT 3"/>
    <property type="match status" value="1"/>
</dbReference>
<dbReference type="PROSITE" id="PS50253">
    <property type="entry name" value="COX3"/>
    <property type="match status" value="1"/>
</dbReference>
<reference evidence="11" key="1">
    <citation type="journal article" date="2019" name="Int. J. Syst. Evol. Microbiol.">
        <title>The Global Catalogue of Microorganisms (GCM) 10K type strain sequencing project: providing services to taxonomists for standard genome sequencing and annotation.</title>
        <authorList>
            <consortium name="The Broad Institute Genomics Platform"/>
            <consortium name="The Broad Institute Genome Sequencing Center for Infectious Disease"/>
            <person name="Wu L."/>
            <person name="Ma J."/>
        </authorList>
    </citation>
    <scope>NUCLEOTIDE SEQUENCE [LARGE SCALE GENOMIC DNA]</scope>
    <source>
        <strain evidence="11">KCTC 42498</strain>
    </source>
</reference>
<dbReference type="PANTHER" id="PTHR11403">
    <property type="entry name" value="CYTOCHROME C OXIDASE SUBUNIT III"/>
    <property type="match status" value="1"/>
</dbReference>
<feature type="transmembrane region" description="Helical" evidence="8">
    <location>
        <begin position="189"/>
        <end position="207"/>
    </location>
</feature>
<feature type="transmembrane region" description="Helical" evidence="8">
    <location>
        <begin position="134"/>
        <end position="158"/>
    </location>
</feature>
<dbReference type="EMBL" id="JBHULU010000021">
    <property type="protein sequence ID" value="MFD2515490.1"/>
    <property type="molecule type" value="Genomic_DNA"/>
</dbReference>
<evidence type="ECO:0000256" key="4">
    <source>
        <dbReference type="ARBA" id="ARBA00022692"/>
    </source>
</evidence>
<evidence type="ECO:0000256" key="1">
    <source>
        <dbReference type="ARBA" id="ARBA00004651"/>
    </source>
</evidence>
<gene>
    <name evidence="10" type="ORF">ACFSRY_16575</name>
</gene>
<name>A0ABW5IQ27_9BACT</name>
<comment type="subcellular location">
    <subcellularLocation>
        <location evidence="1 7">Cell membrane</location>
        <topology evidence="1 7">Multi-pass membrane protein</topology>
    </subcellularLocation>
</comment>